<protein>
    <recommendedName>
        <fullName evidence="7">Glycine transporter domain-containing protein</fullName>
    </recommendedName>
</protein>
<sequence length="213" mass="23207" precursor="true">MDVLPFSTWYYIMGIIGIAVFSITGVLAGAKRGMDLFGIVIIGVITALGGGTLRDLILDVPVFWINNNLYIAIALSAAIVAFFLAKPLWCSYRALLILDGLGVALFNVQAIDKTLAYGFSPVVAVIMGIITGITGGIIRDLLAGNPNLILKQELYATPILIGGVFYIIWLTYLPDVPFGSLLAILIVFLIRFAAIKWDLRYPHWLLFPGKDDS</sequence>
<dbReference type="PANTHER" id="PTHR30506">
    <property type="entry name" value="INNER MEMBRANE PROTEIN"/>
    <property type="match status" value="1"/>
</dbReference>
<keyword evidence="3 6" id="KW-0812">Transmembrane</keyword>
<keyword evidence="9" id="KW-1185">Reference proteome</keyword>
<keyword evidence="4 6" id="KW-1133">Transmembrane helix</keyword>
<dbReference type="GO" id="GO:0005886">
    <property type="term" value="C:plasma membrane"/>
    <property type="evidence" value="ECO:0007669"/>
    <property type="project" value="UniProtKB-SubCell"/>
</dbReference>
<dbReference type="OrthoDB" id="116318at2157"/>
<feature type="transmembrane region" description="Helical" evidence="6">
    <location>
        <begin position="36"/>
        <end position="57"/>
    </location>
</feature>
<feature type="transmembrane region" description="Helical" evidence="6">
    <location>
        <begin position="117"/>
        <end position="142"/>
    </location>
</feature>
<keyword evidence="2" id="KW-1003">Cell membrane</keyword>
<gene>
    <name evidence="8" type="ordered locus">Mpet_0534</name>
</gene>
<evidence type="ECO:0000313" key="9">
    <source>
        <dbReference type="Proteomes" id="UP000006565"/>
    </source>
</evidence>
<dbReference type="HOGENOM" id="CLU_064906_2_2_2"/>
<dbReference type="AlphaFoldDB" id="E1RHJ9"/>
<feature type="transmembrane region" description="Helical" evidence="6">
    <location>
        <begin position="154"/>
        <end position="172"/>
    </location>
</feature>
<organism evidence="8 9">
    <name type="scientific">Methanolacinia petrolearia (strain DSM 11571 / OCM 486 / SEBR 4847)</name>
    <name type="common">Methanoplanus petrolearius</name>
    <dbReference type="NCBI Taxonomy" id="679926"/>
    <lineage>
        <taxon>Archaea</taxon>
        <taxon>Methanobacteriati</taxon>
        <taxon>Methanobacteriota</taxon>
        <taxon>Stenosarchaea group</taxon>
        <taxon>Methanomicrobia</taxon>
        <taxon>Methanomicrobiales</taxon>
        <taxon>Methanomicrobiaceae</taxon>
        <taxon>Methanolacinia</taxon>
    </lineage>
</organism>
<dbReference type="Pfam" id="PF03458">
    <property type="entry name" value="Gly_transporter"/>
    <property type="match status" value="2"/>
</dbReference>
<accession>E1RHJ9</accession>
<comment type="subcellular location">
    <subcellularLocation>
        <location evidence="1">Cell membrane</location>
        <topology evidence="1">Multi-pass membrane protein</topology>
    </subcellularLocation>
</comment>
<evidence type="ECO:0000256" key="2">
    <source>
        <dbReference type="ARBA" id="ARBA00022475"/>
    </source>
</evidence>
<feature type="domain" description="Glycine transporter" evidence="7">
    <location>
        <begin position="97"/>
        <end position="169"/>
    </location>
</feature>
<feature type="domain" description="Glycine transporter" evidence="7">
    <location>
        <begin position="12"/>
        <end position="85"/>
    </location>
</feature>
<proteinExistence type="predicted"/>
<dbReference type="GeneID" id="9742982"/>
<evidence type="ECO:0000256" key="5">
    <source>
        <dbReference type="ARBA" id="ARBA00023136"/>
    </source>
</evidence>
<evidence type="ECO:0000256" key="4">
    <source>
        <dbReference type="ARBA" id="ARBA00022989"/>
    </source>
</evidence>
<name>E1RHJ9_METP4</name>
<evidence type="ECO:0000313" key="8">
    <source>
        <dbReference type="EMBL" id="ADN35308.1"/>
    </source>
</evidence>
<dbReference type="eggNOG" id="arCOG04641">
    <property type="taxonomic scope" value="Archaea"/>
</dbReference>
<feature type="transmembrane region" description="Helical" evidence="6">
    <location>
        <begin position="178"/>
        <end position="195"/>
    </location>
</feature>
<dbReference type="PANTHER" id="PTHR30506:SF3">
    <property type="entry name" value="UPF0126 INNER MEMBRANE PROTEIN YADS-RELATED"/>
    <property type="match status" value="1"/>
</dbReference>
<evidence type="ECO:0000256" key="1">
    <source>
        <dbReference type="ARBA" id="ARBA00004651"/>
    </source>
</evidence>
<dbReference type="Proteomes" id="UP000006565">
    <property type="component" value="Chromosome"/>
</dbReference>
<evidence type="ECO:0000259" key="7">
    <source>
        <dbReference type="Pfam" id="PF03458"/>
    </source>
</evidence>
<keyword evidence="5 6" id="KW-0472">Membrane</keyword>
<dbReference type="EMBL" id="CP002117">
    <property type="protein sequence ID" value="ADN35308.1"/>
    <property type="molecule type" value="Genomic_DNA"/>
</dbReference>
<dbReference type="STRING" id="679926.Mpet_0534"/>
<reference evidence="8 9" key="1">
    <citation type="journal article" date="2010" name="Stand. Genomic Sci.">
        <title>Complete genome sequence of Methanoplanus petrolearius type strain (SEBR 4847).</title>
        <authorList>
            <person name="Brambilla E."/>
            <person name="Djao O.D."/>
            <person name="Daligault H."/>
            <person name="Lapidus A."/>
            <person name="Lucas S."/>
            <person name="Hammon N."/>
            <person name="Nolan M."/>
            <person name="Tice H."/>
            <person name="Cheng J.F."/>
            <person name="Han C."/>
            <person name="Tapia R."/>
            <person name="Goodwin L."/>
            <person name="Pitluck S."/>
            <person name="Liolios K."/>
            <person name="Ivanova N."/>
            <person name="Mavromatis K."/>
            <person name="Mikhailova N."/>
            <person name="Pati A."/>
            <person name="Chen A."/>
            <person name="Palaniappan K."/>
            <person name="Land M."/>
            <person name="Hauser L."/>
            <person name="Chang Y.J."/>
            <person name="Jeffries C.D."/>
            <person name="Rohde M."/>
            <person name="Spring S."/>
            <person name="Sikorski J."/>
            <person name="Goker M."/>
            <person name="Woyke T."/>
            <person name="Bristow J."/>
            <person name="Eisen J.A."/>
            <person name="Markowitz V."/>
            <person name="Hugenholtz P."/>
            <person name="Kyrpides N.C."/>
            <person name="Klenk H.P."/>
        </authorList>
    </citation>
    <scope>NUCLEOTIDE SEQUENCE [LARGE SCALE GENOMIC DNA]</scope>
    <source>
        <strain evidence="9">DSM 11571 / OCM 486 / SEBR 4847</strain>
    </source>
</reference>
<feature type="transmembrane region" description="Helical" evidence="6">
    <location>
        <begin position="6"/>
        <end position="29"/>
    </location>
</feature>
<feature type="transmembrane region" description="Helical" evidence="6">
    <location>
        <begin position="69"/>
        <end position="85"/>
    </location>
</feature>
<evidence type="ECO:0000256" key="6">
    <source>
        <dbReference type="SAM" id="Phobius"/>
    </source>
</evidence>
<evidence type="ECO:0000256" key="3">
    <source>
        <dbReference type="ARBA" id="ARBA00022692"/>
    </source>
</evidence>
<dbReference type="RefSeq" id="WP_013328486.1">
    <property type="nucleotide sequence ID" value="NC_014507.1"/>
</dbReference>
<dbReference type="InterPro" id="IPR005115">
    <property type="entry name" value="Gly_transporter"/>
</dbReference>
<dbReference type="KEGG" id="mpi:Mpet_0534"/>